<dbReference type="Pfam" id="PF21125">
    <property type="entry name" value="MPN_2A_DUB_like"/>
    <property type="match status" value="1"/>
</dbReference>
<evidence type="ECO:0000256" key="8">
    <source>
        <dbReference type="ARBA" id="ARBA00023204"/>
    </source>
</evidence>
<dbReference type="GO" id="GO:0008017">
    <property type="term" value="F:microtubule binding"/>
    <property type="evidence" value="ECO:0007669"/>
    <property type="project" value="TreeGrafter"/>
</dbReference>
<evidence type="ECO:0000256" key="1">
    <source>
        <dbReference type="ARBA" id="ARBA00004123"/>
    </source>
</evidence>
<dbReference type="GO" id="GO:0031593">
    <property type="term" value="F:polyubiquitin modification-dependent protein binding"/>
    <property type="evidence" value="ECO:0007669"/>
    <property type="project" value="TreeGrafter"/>
</dbReference>
<keyword evidence="16" id="KW-1185">Reference proteome</keyword>
<feature type="domain" description="MPN" evidence="14">
    <location>
        <begin position="7"/>
        <end position="160"/>
    </location>
</feature>
<dbReference type="PRINTS" id="PR02052">
    <property type="entry name" value="ABRAXAS"/>
</dbReference>
<dbReference type="GO" id="GO:0005634">
    <property type="term" value="C:nucleus"/>
    <property type="evidence" value="ECO:0007669"/>
    <property type="project" value="UniProtKB-SubCell"/>
</dbReference>
<feature type="compositionally biased region" description="Polar residues" evidence="13">
    <location>
        <begin position="368"/>
        <end position="389"/>
    </location>
</feature>
<feature type="region of interest" description="Disordered" evidence="13">
    <location>
        <begin position="355"/>
        <end position="400"/>
    </location>
</feature>
<evidence type="ECO:0000256" key="12">
    <source>
        <dbReference type="SAM" id="Coils"/>
    </source>
</evidence>
<dbReference type="Proteomes" id="UP000314981">
    <property type="component" value="Chromosome 6"/>
</dbReference>
<dbReference type="OMA" id="MEYAAFI"/>
<evidence type="ECO:0000256" key="7">
    <source>
        <dbReference type="ARBA" id="ARBA00023054"/>
    </source>
</evidence>
<keyword evidence="8" id="KW-0234">DNA repair</keyword>
<dbReference type="InterPro" id="IPR037518">
    <property type="entry name" value="MPN"/>
</dbReference>
<dbReference type="PRINTS" id="PR02051">
    <property type="entry name" value="PROTEINF175"/>
</dbReference>
<evidence type="ECO:0000256" key="9">
    <source>
        <dbReference type="ARBA" id="ARBA00023242"/>
    </source>
</evidence>
<dbReference type="GO" id="GO:0006281">
    <property type="term" value="P:DNA repair"/>
    <property type="evidence" value="ECO:0007669"/>
    <property type="project" value="UniProtKB-KW"/>
</dbReference>
<reference evidence="15" key="2">
    <citation type="submission" date="2025-08" db="UniProtKB">
        <authorList>
            <consortium name="Ensembl"/>
        </authorList>
    </citation>
    <scope>IDENTIFICATION</scope>
</reference>
<proteinExistence type="inferred from homology"/>
<reference evidence="15 16" key="1">
    <citation type="submission" date="2018-11" db="EMBL/GenBank/DDBJ databases">
        <title>Haplotype-resolved cattle genomes.</title>
        <authorList>
            <person name="Low W.Y."/>
            <person name="Tearle R."/>
            <person name="Bickhart D.M."/>
            <person name="Rosen B.D."/>
            <person name="Koren S."/>
            <person name="Rhie A."/>
            <person name="Hiendleder S."/>
            <person name="Phillippy A.M."/>
            <person name="Smith T.P.L."/>
            <person name="Williams J.L."/>
        </authorList>
    </citation>
    <scope>NUCLEOTIDE SEQUENCE [LARGE SCALE GENOMIC DNA]</scope>
</reference>
<evidence type="ECO:0000313" key="15">
    <source>
        <dbReference type="Ensembl" id="ENSBIXP00000040306.1"/>
    </source>
</evidence>
<keyword evidence="9" id="KW-0539">Nucleus</keyword>
<keyword evidence="5" id="KW-0227">DNA damage</keyword>
<evidence type="ECO:0000256" key="3">
    <source>
        <dbReference type="ARBA" id="ARBA00013672"/>
    </source>
</evidence>
<comment type="subcellular location">
    <subcellularLocation>
        <location evidence="1">Nucleus</location>
    </subcellularLocation>
</comment>
<organism evidence="15 16">
    <name type="scientific">Bos indicus x Bos taurus</name>
    <name type="common">Hybrid cattle</name>
    <dbReference type="NCBI Taxonomy" id="30522"/>
    <lineage>
        <taxon>Eukaryota</taxon>
        <taxon>Metazoa</taxon>
        <taxon>Chordata</taxon>
        <taxon>Craniata</taxon>
        <taxon>Vertebrata</taxon>
        <taxon>Euteleostomi</taxon>
        <taxon>Mammalia</taxon>
        <taxon>Eutheria</taxon>
        <taxon>Laurasiatheria</taxon>
        <taxon>Artiodactyla</taxon>
        <taxon>Ruminantia</taxon>
        <taxon>Pecora</taxon>
        <taxon>Bovidae</taxon>
        <taxon>Bovinae</taxon>
        <taxon>Bos</taxon>
    </lineage>
</organism>
<dbReference type="PROSITE" id="PS50249">
    <property type="entry name" value="MPN"/>
    <property type="match status" value="1"/>
</dbReference>
<dbReference type="InterPro" id="IPR023238">
    <property type="entry name" value="FAM175"/>
</dbReference>
<keyword evidence="6" id="KW-0156">Chromatin regulator</keyword>
<dbReference type="Ensembl" id="ENSBIXT00000035717.1">
    <property type="protein sequence ID" value="ENSBIXP00000040306.1"/>
    <property type="gene ID" value="ENSBIXG00000024327.1"/>
</dbReference>
<dbReference type="GO" id="GO:0008608">
    <property type="term" value="P:attachment of spindle microtubules to kinetochore"/>
    <property type="evidence" value="ECO:0007669"/>
    <property type="project" value="TreeGrafter"/>
</dbReference>
<evidence type="ECO:0000256" key="4">
    <source>
        <dbReference type="ARBA" id="ARBA00022553"/>
    </source>
</evidence>
<reference evidence="15" key="3">
    <citation type="submission" date="2025-09" db="UniProtKB">
        <authorList>
            <consortium name="Ensembl"/>
        </authorList>
    </citation>
    <scope>IDENTIFICATION</scope>
</reference>
<comment type="similarity">
    <text evidence="2">Belongs to the FAM175 family. Abraxas subfamily.</text>
</comment>
<protein>
    <recommendedName>
        <fullName evidence="3">BRCA1-A complex subunit Abraxas 1</fullName>
    </recommendedName>
    <alternativeName>
        <fullName evidence="11">Coiled-coil domain-containing protein 98</fullName>
    </alternativeName>
    <alternativeName>
        <fullName evidence="10">Protein FAM175A</fullName>
    </alternativeName>
</protein>
<keyword evidence="7 12" id="KW-0175">Coiled coil</keyword>
<feature type="coiled-coil region" evidence="12">
    <location>
        <begin position="226"/>
        <end position="260"/>
    </location>
</feature>
<evidence type="ECO:0000256" key="5">
    <source>
        <dbReference type="ARBA" id="ARBA00022763"/>
    </source>
</evidence>
<dbReference type="CDD" id="cd23523">
    <property type="entry name" value="Abraxas_1"/>
    <property type="match status" value="1"/>
</dbReference>
<dbReference type="STRING" id="30522.A0A4W2EU26"/>
<accession>A0A4W2EU26</accession>
<dbReference type="GO" id="GO:0006325">
    <property type="term" value="P:chromatin organization"/>
    <property type="evidence" value="ECO:0007669"/>
    <property type="project" value="UniProtKB-KW"/>
</dbReference>
<evidence type="ECO:0000256" key="2">
    <source>
        <dbReference type="ARBA" id="ARBA00007890"/>
    </source>
</evidence>
<evidence type="ECO:0000256" key="11">
    <source>
        <dbReference type="ARBA" id="ARBA00030777"/>
    </source>
</evidence>
<evidence type="ECO:0000256" key="10">
    <source>
        <dbReference type="ARBA" id="ARBA00030629"/>
    </source>
</evidence>
<keyword evidence="4" id="KW-0597">Phosphoprotein</keyword>
<sequence>MEGESTTAVLSGFVLGALAFQHLNTDSDTEGFLLGEVKGEAKNSITDSQMDDVEVIYTIDIQKYISCYQLFSFYNSSGEVNEQALKKILSNVKKDVVGWYKLRRHSDQIMTFRERLLHRNLQQHLSSQELVFLLLTPSIITESCSTHRLEHALYKPQKGLFHRIPLVVANLGMSEQLGYKTTSGSCTSAGFSRAVKTHSSEFFKEDGSLKEVQKINEMYTSLQDELKSICEKVEHSERAVEKLLNDVNRLKGEIKKRKQAQMQATREKNVQKDPQENILLCQALRTFFPDCELLHSCVISLKNRRISGSRCTTTHPLSGVDNLTLMVEYTDFPEASPARSALLVTKRKASDTDDGWQFKKSRLGGIQNRPSKTDTNSSNQEQASTVSSPETDEEIERMKGSEFPMKTYHMKPSCFTLWLKC</sequence>
<evidence type="ECO:0000313" key="16">
    <source>
        <dbReference type="Proteomes" id="UP000314981"/>
    </source>
</evidence>
<name>A0A4W2EU26_BOBOX</name>
<dbReference type="InterPro" id="IPR023239">
    <property type="entry name" value="BRISC_Abraxas1"/>
</dbReference>
<dbReference type="GO" id="GO:0090307">
    <property type="term" value="P:mitotic spindle assembly"/>
    <property type="evidence" value="ECO:0007669"/>
    <property type="project" value="TreeGrafter"/>
</dbReference>
<evidence type="ECO:0000256" key="13">
    <source>
        <dbReference type="SAM" id="MobiDB-lite"/>
    </source>
</evidence>
<dbReference type="PANTHER" id="PTHR31728">
    <property type="entry name" value="ABRAXAS FAMILY MEMBER"/>
    <property type="match status" value="1"/>
</dbReference>
<dbReference type="PANTHER" id="PTHR31728:SF2">
    <property type="entry name" value="BRCA1-A COMPLEX SUBUNIT ABRAXAS 1"/>
    <property type="match status" value="1"/>
</dbReference>
<evidence type="ECO:0000259" key="14">
    <source>
        <dbReference type="PROSITE" id="PS50249"/>
    </source>
</evidence>
<dbReference type="GO" id="GO:0070536">
    <property type="term" value="P:protein K63-linked deubiquitination"/>
    <property type="evidence" value="ECO:0007669"/>
    <property type="project" value="TreeGrafter"/>
</dbReference>
<evidence type="ECO:0000256" key="6">
    <source>
        <dbReference type="ARBA" id="ARBA00022853"/>
    </source>
</evidence>
<dbReference type="AlphaFoldDB" id="A0A4W2EU26"/>